<comment type="caution">
    <text evidence="2">The sequence shown here is derived from an EMBL/GenBank/DDBJ whole genome shotgun (WGS) entry which is preliminary data.</text>
</comment>
<accession>A0A8K0DY75</accession>
<evidence type="ECO:0000256" key="1">
    <source>
        <dbReference type="SAM" id="MobiDB-lite"/>
    </source>
</evidence>
<evidence type="ECO:0000313" key="3">
    <source>
        <dbReference type="Proteomes" id="UP000796880"/>
    </source>
</evidence>
<organism evidence="2 3">
    <name type="scientific">Rhamnella rubrinervis</name>
    <dbReference type="NCBI Taxonomy" id="2594499"/>
    <lineage>
        <taxon>Eukaryota</taxon>
        <taxon>Viridiplantae</taxon>
        <taxon>Streptophyta</taxon>
        <taxon>Embryophyta</taxon>
        <taxon>Tracheophyta</taxon>
        <taxon>Spermatophyta</taxon>
        <taxon>Magnoliopsida</taxon>
        <taxon>eudicotyledons</taxon>
        <taxon>Gunneridae</taxon>
        <taxon>Pentapetalae</taxon>
        <taxon>rosids</taxon>
        <taxon>fabids</taxon>
        <taxon>Rosales</taxon>
        <taxon>Rhamnaceae</taxon>
        <taxon>rhamnoid group</taxon>
        <taxon>Rhamneae</taxon>
        <taxon>Rhamnella</taxon>
    </lineage>
</organism>
<evidence type="ECO:0000313" key="2">
    <source>
        <dbReference type="EMBL" id="KAF3436503.1"/>
    </source>
</evidence>
<feature type="region of interest" description="Disordered" evidence="1">
    <location>
        <begin position="1"/>
        <end position="26"/>
    </location>
</feature>
<dbReference type="EMBL" id="VOIH02000010">
    <property type="protein sequence ID" value="KAF3436503.1"/>
    <property type="molecule type" value="Genomic_DNA"/>
</dbReference>
<proteinExistence type="predicted"/>
<keyword evidence="3" id="KW-1185">Reference proteome</keyword>
<reference evidence="2" key="1">
    <citation type="submission" date="2020-03" db="EMBL/GenBank/DDBJ databases">
        <title>A high-quality chromosome-level genome assembly of a woody plant with both climbing and erect habits, Rhamnella rubrinervis.</title>
        <authorList>
            <person name="Lu Z."/>
            <person name="Yang Y."/>
            <person name="Zhu X."/>
            <person name="Sun Y."/>
        </authorList>
    </citation>
    <scope>NUCLEOTIDE SEQUENCE</scope>
    <source>
        <strain evidence="2">BYM</strain>
        <tissue evidence="2">Leaf</tissue>
    </source>
</reference>
<dbReference type="AlphaFoldDB" id="A0A8K0DY75"/>
<protein>
    <submittedName>
        <fullName evidence="2">Uncharacterized protein</fullName>
    </submittedName>
</protein>
<dbReference type="Proteomes" id="UP000796880">
    <property type="component" value="Unassembled WGS sequence"/>
</dbReference>
<name>A0A8K0DY75_9ROSA</name>
<gene>
    <name evidence="2" type="ORF">FNV43_RR23595</name>
</gene>
<sequence>MRLATVHTVHDTEPPGESGGQPGKFNRVITCTDEDCDGRWQAYRGTRFTKRNHAHRARETPAGVAERRQEHRTRYTCIFSVRRLDITGHLYVGHVSDTFGFDRTTSWSRTSTAL</sequence>